<dbReference type="SMART" id="SM00387">
    <property type="entry name" value="HATPase_c"/>
    <property type="match status" value="1"/>
</dbReference>
<feature type="domain" description="Histidine kinase" evidence="12">
    <location>
        <begin position="252"/>
        <end position="462"/>
    </location>
</feature>
<dbReference type="InterPro" id="IPR004358">
    <property type="entry name" value="Sig_transdc_His_kin-like_C"/>
</dbReference>
<comment type="subcellular location">
    <subcellularLocation>
        <location evidence="2">Cell membrane</location>
    </subcellularLocation>
</comment>
<organism evidence="14 15">
    <name type="scientific">Amycolatopsis pigmentata</name>
    <dbReference type="NCBI Taxonomy" id="450801"/>
    <lineage>
        <taxon>Bacteria</taxon>
        <taxon>Bacillati</taxon>
        <taxon>Actinomycetota</taxon>
        <taxon>Actinomycetes</taxon>
        <taxon>Pseudonocardiales</taxon>
        <taxon>Pseudonocardiaceae</taxon>
        <taxon>Amycolatopsis</taxon>
    </lineage>
</organism>
<evidence type="ECO:0000259" key="12">
    <source>
        <dbReference type="PROSITE" id="PS50109"/>
    </source>
</evidence>
<dbReference type="InterPro" id="IPR036097">
    <property type="entry name" value="HisK_dim/P_sf"/>
</dbReference>
<dbReference type="CDD" id="cd00075">
    <property type="entry name" value="HATPase"/>
    <property type="match status" value="1"/>
</dbReference>
<dbReference type="SUPFAM" id="SSF55874">
    <property type="entry name" value="ATPase domain of HSP90 chaperone/DNA topoisomerase II/histidine kinase"/>
    <property type="match status" value="1"/>
</dbReference>
<comment type="catalytic activity">
    <reaction evidence="1">
        <text>ATP + protein L-histidine = ADP + protein N-phospho-L-histidine.</text>
        <dbReference type="EC" id="2.7.13.3"/>
    </reaction>
</comment>
<evidence type="ECO:0000313" key="15">
    <source>
        <dbReference type="Proteomes" id="UP001597417"/>
    </source>
</evidence>
<dbReference type="InterPro" id="IPR005467">
    <property type="entry name" value="His_kinase_dom"/>
</dbReference>
<dbReference type="CDD" id="cd06225">
    <property type="entry name" value="HAMP"/>
    <property type="match status" value="1"/>
</dbReference>
<keyword evidence="8 11" id="KW-1133">Transmembrane helix</keyword>
<dbReference type="InterPro" id="IPR003661">
    <property type="entry name" value="HisK_dim/P_dom"/>
</dbReference>
<keyword evidence="15" id="KW-1185">Reference proteome</keyword>
<keyword evidence="14" id="KW-0067">ATP-binding</keyword>
<feature type="domain" description="HAMP" evidence="13">
    <location>
        <begin position="191"/>
        <end position="244"/>
    </location>
</feature>
<dbReference type="CDD" id="cd00082">
    <property type="entry name" value="HisKA"/>
    <property type="match status" value="1"/>
</dbReference>
<dbReference type="Proteomes" id="UP001597417">
    <property type="component" value="Unassembled WGS sequence"/>
</dbReference>
<comment type="caution">
    <text evidence="14">The sequence shown here is derived from an EMBL/GenBank/DDBJ whole genome shotgun (WGS) entry which is preliminary data.</text>
</comment>
<evidence type="ECO:0000256" key="3">
    <source>
        <dbReference type="ARBA" id="ARBA00012438"/>
    </source>
</evidence>
<dbReference type="InterPro" id="IPR003660">
    <property type="entry name" value="HAMP_dom"/>
</dbReference>
<evidence type="ECO:0000256" key="4">
    <source>
        <dbReference type="ARBA" id="ARBA00022553"/>
    </source>
</evidence>
<proteinExistence type="predicted"/>
<gene>
    <name evidence="14" type="ORF">ACFSXZ_32155</name>
</gene>
<dbReference type="Gene3D" id="6.10.340.10">
    <property type="match status" value="1"/>
</dbReference>
<evidence type="ECO:0000256" key="6">
    <source>
        <dbReference type="ARBA" id="ARBA00022692"/>
    </source>
</evidence>
<sequence length="464" mass="50030">MTPRRWPALLKRPERRLLLRRRIALVTGLIVATAILVVSGVAWLVTEHNLRSELDQTLLERMPPPTSVNARTLPRFEALCTNPNAPALQRFVEGLELLKSDGTVCAPPSQDRVVVAPGDGTVTGPTLRDGITVSGAPVRVLAYPLGAGQVVLISRSLADIERSLSHLRDALMVAALVSVALAGTIALVLARAALVPVERLTETVERIARTEDLETPVDVTGRDETGRLARAFSAMTAALSDSRRRQRDLVADAAHELRTPLTSLRTNVELLARSEEHGRPLAADVRAKIMTSLRSQTVEFSELVQELVVLARDERELSRDVVDVTDVVDAAVQRASSRAGGHHFDVRVSPWHVIGDATALERVVLNLLDNAVKFSPAGSTITVRSEAGRLTVQDEGPGVAAENRAHAFDRFWRSPEARGMPGSGLGLSIVASTVTAHGGTVAMPEPPDGRGCLVRVELPVYISR</sequence>
<dbReference type="PRINTS" id="PR00344">
    <property type="entry name" value="BCTRLSENSOR"/>
</dbReference>
<dbReference type="SMART" id="SM00304">
    <property type="entry name" value="HAMP"/>
    <property type="match status" value="1"/>
</dbReference>
<evidence type="ECO:0000256" key="2">
    <source>
        <dbReference type="ARBA" id="ARBA00004236"/>
    </source>
</evidence>
<keyword evidence="5" id="KW-0808">Transferase</keyword>
<dbReference type="InterPro" id="IPR036890">
    <property type="entry name" value="HATPase_C_sf"/>
</dbReference>
<dbReference type="PROSITE" id="PS50885">
    <property type="entry name" value="HAMP"/>
    <property type="match status" value="1"/>
</dbReference>
<evidence type="ECO:0000259" key="13">
    <source>
        <dbReference type="PROSITE" id="PS50885"/>
    </source>
</evidence>
<keyword evidence="6 11" id="KW-0812">Transmembrane</keyword>
<dbReference type="Pfam" id="PF00672">
    <property type="entry name" value="HAMP"/>
    <property type="match status" value="1"/>
</dbReference>
<dbReference type="RefSeq" id="WP_378269333.1">
    <property type="nucleotide sequence ID" value="NZ_JBHUKR010000021.1"/>
</dbReference>
<dbReference type="Pfam" id="PF02518">
    <property type="entry name" value="HATPase_c"/>
    <property type="match status" value="1"/>
</dbReference>
<evidence type="ECO:0000256" key="9">
    <source>
        <dbReference type="ARBA" id="ARBA00023012"/>
    </source>
</evidence>
<evidence type="ECO:0000313" key="14">
    <source>
        <dbReference type="EMBL" id="MFD2420991.1"/>
    </source>
</evidence>
<dbReference type="InterPro" id="IPR003594">
    <property type="entry name" value="HATPase_dom"/>
</dbReference>
<keyword evidence="14" id="KW-0547">Nucleotide-binding</keyword>
<dbReference type="EC" id="2.7.13.3" evidence="3"/>
<dbReference type="SUPFAM" id="SSF158472">
    <property type="entry name" value="HAMP domain-like"/>
    <property type="match status" value="1"/>
</dbReference>
<dbReference type="EMBL" id="JBHUKR010000021">
    <property type="protein sequence ID" value="MFD2420991.1"/>
    <property type="molecule type" value="Genomic_DNA"/>
</dbReference>
<dbReference type="SUPFAM" id="SSF47384">
    <property type="entry name" value="Homodimeric domain of signal transducing histidine kinase"/>
    <property type="match status" value="1"/>
</dbReference>
<evidence type="ECO:0000256" key="8">
    <source>
        <dbReference type="ARBA" id="ARBA00022989"/>
    </source>
</evidence>
<feature type="transmembrane region" description="Helical" evidence="11">
    <location>
        <begin position="21"/>
        <end position="45"/>
    </location>
</feature>
<keyword evidence="4" id="KW-0597">Phosphoprotein</keyword>
<evidence type="ECO:0000256" key="5">
    <source>
        <dbReference type="ARBA" id="ARBA00022679"/>
    </source>
</evidence>
<dbReference type="InterPro" id="IPR050428">
    <property type="entry name" value="TCS_sensor_his_kinase"/>
</dbReference>
<dbReference type="Pfam" id="PF00512">
    <property type="entry name" value="HisKA"/>
    <property type="match status" value="1"/>
</dbReference>
<reference evidence="15" key="1">
    <citation type="journal article" date="2019" name="Int. J. Syst. Evol. Microbiol.">
        <title>The Global Catalogue of Microorganisms (GCM) 10K type strain sequencing project: providing services to taxonomists for standard genome sequencing and annotation.</title>
        <authorList>
            <consortium name="The Broad Institute Genomics Platform"/>
            <consortium name="The Broad Institute Genome Sequencing Center for Infectious Disease"/>
            <person name="Wu L."/>
            <person name="Ma J."/>
        </authorList>
    </citation>
    <scope>NUCLEOTIDE SEQUENCE [LARGE SCALE GENOMIC DNA]</scope>
    <source>
        <strain evidence="15">CGMCC 4.7645</strain>
    </source>
</reference>
<evidence type="ECO:0000256" key="11">
    <source>
        <dbReference type="SAM" id="Phobius"/>
    </source>
</evidence>
<name>A0ABW5G1H8_9PSEU</name>
<dbReference type="PANTHER" id="PTHR45436:SF5">
    <property type="entry name" value="SENSOR HISTIDINE KINASE TRCS"/>
    <property type="match status" value="1"/>
</dbReference>
<dbReference type="PANTHER" id="PTHR45436">
    <property type="entry name" value="SENSOR HISTIDINE KINASE YKOH"/>
    <property type="match status" value="1"/>
</dbReference>
<dbReference type="GO" id="GO:0005524">
    <property type="term" value="F:ATP binding"/>
    <property type="evidence" value="ECO:0007669"/>
    <property type="project" value="UniProtKB-KW"/>
</dbReference>
<evidence type="ECO:0000256" key="1">
    <source>
        <dbReference type="ARBA" id="ARBA00000085"/>
    </source>
</evidence>
<keyword evidence="7" id="KW-0418">Kinase</keyword>
<dbReference type="SMART" id="SM00388">
    <property type="entry name" value="HisKA"/>
    <property type="match status" value="1"/>
</dbReference>
<evidence type="ECO:0000256" key="7">
    <source>
        <dbReference type="ARBA" id="ARBA00022777"/>
    </source>
</evidence>
<keyword evidence="9" id="KW-0902">Two-component regulatory system</keyword>
<accession>A0ABW5G1H8</accession>
<evidence type="ECO:0000256" key="10">
    <source>
        <dbReference type="ARBA" id="ARBA00023136"/>
    </source>
</evidence>
<dbReference type="Gene3D" id="3.30.565.10">
    <property type="entry name" value="Histidine kinase-like ATPase, C-terminal domain"/>
    <property type="match status" value="1"/>
</dbReference>
<keyword evidence="10 11" id="KW-0472">Membrane</keyword>
<dbReference type="PROSITE" id="PS50109">
    <property type="entry name" value="HIS_KIN"/>
    <property type="match status" value="1"/>
</dbReference>
<dbReference type="Gene3D" id="1.10.287.130">
    <property type="match status" value="1"/>
</dbReference>
<protein>
    <recommendedName>
        <fullName evidence="3">histidine kinase</fullName>
        <ecNumber evidence="3">2.7.13.3</ecNumber>
    </recommendedName>
</protein>